<dbReference type="EMBL" id="NPIA01000003">
    <property type="protein sequence ID" value="OZM57454.1"/>
    <property type="molecule type" value="Genomic_DNA"/>
</dbReference>
<proteinExistence type="predicted"/>
<keyword evidence="3" id="KW-1185">Reference proteome</keyword>
<evidence type="ECO:0000313" key="3">
    <source>
        <dbReference type="Proteomes" id="UP000217083"/>
    </source>
</evidence>
<feature type="signal peptide" evidence="1">
    <location>
        <begin position="1"/>
        <end position="19"/>
    </location>
</feature>
<evidence type="ECO:0000313" key="2">
    <source>
        <dbReference type="EMBL" id="OZM57454.1"/>
    </source>
</evidence>
<reference evidence="2 3" key="2">
    <citation type="submission" date="2017-09" db="EMBL/GenBank/DDBJ databases">
        <title>Bacillus patelloidae sp. nov., isolated from the intestinal tract of a marine limpet.</title>
        <authorList>
            <person name="Liu R."/>
            <person name="Dong C."/>
            <person name="Shao Z."/>
        </authorList>
    </citation>
    <scope>NUCLEOTIDE SEQUENCE [LARGE SCALE GENOMIC DNA]</scope>
    <source>
        <strain evidence="2 3">SA5d-4</strain>
    </source>
</reference>
<keyword evidence="1" id="KW-0732">Signal</keyword>
<feature type="chain" id="PRO_5039522838" evidence="1">
    <location>
        <begin position="20"/>
        <end position="134"/>
    </location>
</feature>
<protein>
    <submittedName>
        <fullName evidence="2">Uncharacterized protein</fullName>
    </submittedName>
</protein>
<reference evidence="3" key="1">
    <citation type="submission" date="2017-08" db="EMBL/GenBank/DDBJ databases">
        <authorList>
            <person name="Huang Z."/>
        </authorList>
    </citation>
    <scope>NUCLEOTIDE SEQUENCE [LARGE SCALE GENOMIC DNA]</scope>
    <source>
        <strain evidence="3">SA5d-4</strain>
    </source>
</reference>
<gene>
    <name evidence="2" type="ORF">CIB95_08345</name>
</gene>
<dbReference type="Proteomes" id="UP000217083">
    <property type="component" value="Unassembled WGS sequence"/>
</dbReference>
<name>A0A263BUP6_9BACI</name>
<organism evidence="2 3">
    <name type="scientific">Lottiidibacillus patelloidae</name>
    <dbReference type="NCBI Taxonomy" id="2670334"/>
    <lineage>
        <taxon>Bacteria</taxon>
        <taxon>Bacillati</taxon>
        <taxon>Bacillota</taxon>
        <taxon>Bacilli</taxon>
        <taxon>Bacillales</taxon>
        <taxon>Bacillaceae</taxon>
        <taxon>Lottiidibacillus</taxon>
    </lineage>
</organism>
<dbReference type="RefSeq" id="WP_094924124.1">
    <property type="nucleotide sequence ID" value="NZ_NPIA01000003.1"/>
</dbReference>
<dbReference type="PROSITE" id="PS51257">
    <property type="entry name" value="PROKAR_LIPOPROTEIN"/>
    <property type="match status" value="1"/>
</dbReference>
<accession>A0A263BUP6</accession>
<dbReference type="AlphaFoldDB" id="A0A263BUP6"/>
<evidence type="ECO:0000256" key="1">
    <source>
        <dbReference type="SAM" id="SignalP"/>
    </source>
</evidence>
<dbReference type="Gene3D" id="3.10.450.50">
    <property type="match status" value="1"/>
</dbReference>
<comment type="caution">
    <text evidence="2">The sequence shown here is derived from an EMBL/GenBank/DDBJ whole genome shotgun (WGS) entry which is preliminary data.</text>
</comment>
<sequence length="134" mass="15189">MKKLVVMMTLLFMTVVLMACNNQDSPEATAELYLKSMKKQDIKAMVSLLDQEHLQEIADYLGTTIEEMTETAEASKNDKILHSYEMGSTEDGEDGRKIVNVTVTIVVDGMATEKEAQIQLLKRDDKWWVISENL</sequence>